<feature type="domain" description="HAT C-terminal dimerisation" evidence="1">
    <location>
        <begin position="2"/>
        <end position="43"/>
    </location>
</feature>
<dbReference type="Pfam" id="PF05699">
    <property type="entry name" value="Dimer_Tnp_hAT"/>
    <property type="match status" value="1"/>
</dbReference>
<feature type="non-terminal residue" evidence="2">
    <location>
        <position position="1"/>
    </location>
</feature>
<dbReference type="InterPro" id="IPR012337">
    <property type="entry name" value="RNaseH-like_sf"/>
</dbReference>
<proteinExistence type="predicted"/>
<dbReference type="InterPro" id="IPR008906">
    <property type="entry name" value="HATC_C_dom"/>
</dbReference>
<dbReference type="OrthoDB" id="3944237at2759"/>
<sequence>LISIPASGCDCEHMFLELGEMLEPRRRKLSAHLIAAIQCIRAWRKHGFRRTFIREAYITYNERL</sequence>
<dbReference type="AlphaFoldDB" id="A0A6A6E6G7"/>
<evidence type="ECO:0000313" key="3">
    <source>
        <dbReference type="Proteomes" id="UP000800200"/>
    </source>
</evidence>
<dbReference type="GO" id="GO:0046983">
    <property type="term" value="F:protein dimerization activity"/>
    <property type="evidence" value="ECO:0007669"/>
    <property type="project" value="InterPro"/>
</dbReference>
<accession>A0A6A6E6G7</accession>
<evidence type="ECO:0000259" key="1">
    <source>
        <dbReference type="Pfam" id="PF05699"/>
    </source>
</evidence>
<reference evidence="2" key="1">
    <citation type="journal article" date="2020" name="Stud. Mycol.">
        <title>101 Dothideomycetes genomes: a test case for predicting lifestyles and emergence of pathogens.</title>
        <authorList>
            <person name="Haridas S."/>
            <person name="Albert R."/>
            <person name="Binder M."/>
            <person name="Bloem J."/>
            <person name="Labutti K."/>
            <person name="Salamov A."/>
            <person name="Andreopoulos B."/>
            <person name="Baker S."/>
            <person name="Barry K."/>
            <person name="Bills G."/>
            <person name="Bluhm B."/>
            <person name="Cannon C."/>
            <person name="Castanera R."/>
            <person name="Culley D."/>
            <person name="Daum C."/>
            <person name="Ezra D."/>
            <person name="Gonzalez J."/>
            <person name="Henrissat B."/>
            <person name="Kuo A."/>
            <person name="Liang C."/>
            <person name="Lipzen A."/>
            <person name="Lutzoni F."/>
            <person name="Magnuson J."/>
            <person name="Mondo S."/>
            <person name="Nolan M."/>
            <person name="Ohm R."/>
            <person name="Pangilinan J."/>
            <person name="Park H.-J."/>
            <person name="Ramirez L."/>
            <person name="Alfaro M."/>
            <person name="Sun H."/>
            <person name="Tritt A."/>
            <person name="Yoshinaga Y."/>
            <person name="Zwiers L.-H."/>
            <person name="Turgeon B."/>
            <person name="Goodwin S."/>
            <person name="Spatafora J."/>
            <person name="Crous P."/>
            <person name="Grigoriev I."/>
        </authorList>
    </citation>
    <scope>NUCLEOTIDE SEQUENCE</scope>
    <source>
        <strain evidence="2">CBS 207.26</strain>
    </source>
</reference>
<protein>
    <recommendedName>
        <fullName evidence="1">HAT C-terminal dimerisation domain-containing protein</fullName>
    </recommendedName>
</protein>
<dbReference type="EMBL" id="ML994633">
    <property type="protein sequence ID" value="KAF2185466.1"/>
    <property type="molecule type" value="Genomic_DNA"/>
</dbReference>
<organism evidence="2 3">
    <name type="scientific">Zopfia rhizophila CBS 207.26</name>
    <dbReference type="NCBI Taxonomy" id="1314779"/>
    <lineage>
        <taxon>Eukaryota</taxon>
        <taxon>Fungi</taxon>
        <taxon>Dikarya</taxon>
        <taxon>Ascomycota</taxon>
        <taxon>Pezizomycotina</taxon>
        <taxon>Dothideomycetes</taxon>
        <taxon>Dothideomycetes incertae sedis</taxon>
        <taxon>Zopfiaceae</taxon>
        <taxon>Zopfia</taxon>
    </lineage>
</organism>
<dbReference type="SUPFAM" id="SSF53098">
    <property type="entry name" value="Ribonuclease H-like"/>
    <property type="match status" value="1"/>
</dbReference>
<dbReference type="Proteomes" id="UP000800200">
    <property type="component" value="Unassembled WGS sequence"/>
</dbReference>
<gene>
    <name evidence="2" type="ORF">K469DRAFT_575819</name>
</gene>
<name>A0A6A6E6G7_9PEZI</name>
<evidence type="ECO:0000313" key="2">
    <source>
        <dbReference type="EMBL" id="KAF2185466.1"/>
    </source>
</evidence>
<keyword evidence="3" id="KW-1185">Reference proteome</keyword>